<dbReference type="EMBL" id="JBEPLY010000005">
    <property type="protein sequence ID" value="MET3599859.1"/>
    <property type="molecule type" value="Genomic_DNA"/>
</dbReference>
<evidence type="ECO:0000313" key="5">
    <source>
        <dbReference type="EMBL" id="MET3599859.1"/>
    </source>
</evidence>
<name>A0ABV2IB94_9HYPH</name>
<dbReference type="InterPro" id="IPR011419">
    <property type="entry name" value="ATP12_ATP_synth-F1-assembly"/>
</dbReference>
<dbReference type="PANTHER" id="PTHR21013:SF10">
    <property type="entry name" value="ATP SYNTHASE MITOCHONDRIAL F1 COMPLEX ASSEMBLY FACTOR 2"/>
    <property type="match status" value="1"/>
</dbReference>
<dbReference type="Proteomes" id="UP001549164">
    <property type="component" value="Unassembled WGS sequence"/>
</dbReference>
<feature type="transmembrane region" description="Helical" evidence="4">
    <location>
        <begin position="174"/>
        <end position="196"/>
    </location>
</feature>
<dbReference type="Gene3D" id="3.30.2180.10">
    <property type="entry name" value="ATP12-like"/>
    <property type="match status" value="1"/>
</dbReference>
<dbReference type="InterPro" id="IPR042272">
    <property type="entry name" value="ATP12_ATP_synth-F1-assembly_N"/>
</dbReference>
<keyword evidence="4" id="KW-0812">Transmembrane</keyword>
<protein>
    <submittedName>
        <fullName evidence="5">Chaperone required for assembly of F1-ATPase</fullName>
    </submittedName>
</protein>
<dbReference type="Pfam" id="PF07542">
    <property type="entry name" value="ATP12"/>
    <property type="match status" value="1"/>
</dbReference>
<keyword evidence="3" id="KW-0143">Chaperone</keyword>
<reference evidence="5 6" key="1">
    <citation type="submission" date="2024-06" db="EMBL/GenBank/DDBJ databases">
        <title>Genomic Encyclopedia of Type Strains, Phase IV (KMG-IV): sequencing the most valuable type-strain genomes for metagenomic binning, comparative biology and taxonomic classification.</title>
        <authorList>
            <person name="Goeker M."/>
        </authorList>
    </citation>
    <scope>NUCLEOTIDE SEQUENCE [LARGE SCALE GENOMIC DNA]</scope>
    <source>
        <strain evidence="5 6">DSM 28102</strain>
    </source>
</reference>
<organism evidence="5 6">
    <name type="scientific">Martelella mangrovi</name>
    <dbReference type="NCBI Taxonomy" id="1397477"/>
    <lineage>
        <taxon>Bacteria</taxon>
        <taxon>Pseudomonadati</taxon>
        <taxon>Pseudomonadota</taxon>
        <taxon>Alphaproteobacteria</taxon>
        <taxon>Hyphomicrobiales</taxon>
        <taxon>Aurantimonadaceae</taxon>
        <taxon>Martelella</taxon>
    </lineage>
</organism>
<comment type="similarity">
    <text evidence="1">Belongs to the ATP12 family.</text>
</comment>
<keyword evidence="2" id="KW-0809">Transit peptide</keyword>
<evidence type="ECO:0000313" key="6">
    <source>
        <dbReference type="Proteomes" id="UP001549164"/>
    </source>
</evidence>
<proteinExistence type="inferred from homology"/>
<gene>
    <name evidence="5" type="ORF">ABID12_001799</name>
</gene>
<dbReference type="SUPFAM" id="SSF160909">
    <property type="entry name" value="ATP12-like"/>
    <property type="match status" value="1"/>
</dbReference>
<dbReference type="PANTHER" id="PTHR21013">
    <property type="entry name" value="ATP SYNTHASE MITOCHONDRIAL F1 COMPLEX ASSEMBLY FACTOR 2/ATP12 PROTEIN, MITOCHONDRIAL PRECURSOR"/>
    <property type="match status" value="1"/>
</dbReference>
<evidence type="ECO:0000256" key="4">
    <source>
        <dbReference type="SAM" id="Phobius"/>
    </source>
</evidence>
<dbReference type="InterPro" id="IPR023335">
    <property type="entry name" value="ATP12_ortho_dom_sf"/>
</dbReference>
<dbReference type="Gene3D" id="1.10.3580.10">
    <property type="entry name" value="ATP12 ATPase"/>
    <property type="match status" value="1"/>
</dbReference>
<comment type="caution">
    <text evidence="5">The sequence shown here is derived from an EMBL/GenBank/DDBJ whole genome shotgun (WGS) entry which is preliminary data.</text>
</comment>
<accession>A0ABV2IB94</accession>
<keyword evidence="6" id="KW-1185">Reference proteome</keyword>
<keyword evidence="4" id="KW-1133">Transmembrane helix</keyword>
<sequence length="249" mass="27883">MSNDPVRRAQELMRAELPKKFYSEASIAAEGEGFAVKLDGRSVKTPSRHPLILPTAAAAEHVRAEWQAQENVIDPAKMPVTRLANTVIDGVSLNSEAVFEEIVAYAGNDMLFYRAESPQELVERQKLEWDPVLDWFAEEFGARFVLVEGIIFAGQPAESIEAFRRELSRHTEPFALGALHVMTTISGSALLALALARGRIDLDTGWALANLEENWTIEHWGRDEEAERRRAKHFEDMSAAHTLMRALSD</sequence>
<evidence type="ECO:0000256" key="1">
    <source>
        <dbReference type="ARBA" id="ARBA00008231"/>
    </source>
</evidence>
<evidence type="ECO:0000256" key="2">
    <source>
        <dbReference type="ARBA" id="ARBA00022946"/>
    </source>
</evidence>
<keyword evidence="4" id="KW-0472">Membrane</keyword>
<evidence type="ECO:0000256" key="3">
    <source>
        <dbReference type="ARBA" id="ARBA00023186"/>
    </source>
</evidence>